<dbReference type="Gene3D" id="2.30.320.10">
    <property type="entry name" value="YwqG-like"/>
    <property type="match status" value="1"/>
</dbReference>
<proteinExistence type="predicted"/>
<organism evidence="1 2">
    <name type="scientific">Methylopila henanensis</name>
    <dbReference type="NCBI Taxonomy" id="873516"/>
    <lineage>
        <taxon>Bacteria</taxon>
        <taxon>Pseudomonadati</taxon>
        <taxon>Pseudomonadota</taxon>
        <taxon>Alphaproteobacteria</taxon>
        <taxon>Hyphomicrobiales</taxon>
        <taxon>Methylopilaceae</taxon>
        <taxon>Methylopila</taxon>
    </lineage>
</organism>
<name>A0ABW4K5C2_9HYPH</name>
<comment type="caution">
    <text evidence="1">The sequence shown here is derived from an EMBL/GenBank/DDBJ whole genome shotgun (WGS) entry which is preliminary data.</text>
</comment>
<dbReference type="SUPFAM" id="SSF103032">
    <property type="entry name" value="Hypothetical protein YwqG"/>
    <property type="match status" value="1"/>
</dbReference>
<evidence type="ECO:0000313" key="2">
    <source>
        <dbReference type="Proteomes" id="UP001597308"/>
    </source>
</evidence>
<dbReference type="InterPro" id="IPR035948">
    <property type="entry name" value="YwqG-like_sf"/>
</dbReference>
<sequence>MPKATCPEFSVEFSDLFPTVRVVGTSIGARAAVETATSPQMSVWTDATDRRRVAAALTAITKDLGKVVERRPVSVAGLTGEFVDCQDKLKDWDTGKTVPWRRLRVMLEGLDGGGRLHATAMCAKADHPEVSAAFFQMLDSVTFLAAGAEAEAARDAGAAEADALLAFARERMEDAATAAAARTAAADEAGVTGPVADAETRFRDALKAGGFARLRTRLRPLAAPGLLLVETADHGEPALGRTRVGGGPDLPDEAPWPRDASGLHLNFLAQTDLAALPSPRPGALPDSGLLSFFSGVDLSEGLVLHAPAGAALTHRPLPDDAAATAETAARMIAWSSDEGRFTLTVPALDGLEGATDADGRISFSRGGAPVVALASEHEIGVRPRALRIEPTLALPLADDRYAAAGVANPFPLWSAVRDGMAVGDGPQHQMFGLLGSEAQGDASPAGVAASRARKAGWEDLAAAPDGWFVLLALRSGGGAGFEFWDHGSVVFMAHAADTARGDFSRTVMYVEST</sequence>
<dbReference type="Proteomes" id="UP001597308">
    <property type="component" value="Unassembled WGS sequence"/>
</dbReference>
<reference evidence="2" key="1">
    <citation type="journal article" date="2019" name="Int. J. Syst. Evol. Microbiol.">
        <title>The Global Catalogue of Microorganisms (GCM) 10K type strain sequencing project: providing services to taxonomists for standard genome sequencing and annotation.</title>
        <authorList>
            <consortium name="The Broad Institute Genomics Platform"/>
            <consortium name="The Broad Institute Genome Sequencing Center for Infectious Disease"/>
            <person name="Wu L."/>
            <person name="Ma J."/>
        </authorList>
    </citation>
    <scope>NUCLEOTIDE SEQUENCE [LARGE SCALE GENOMIC DNA]</scope>
    <source>
        <strain evidence="2">KCTC 23707</strain>
    </source>
</reference>
<keyword evidence="2" id="KW-1185">Reference proteome</keyword>
<protein>
    <submittedName>
        <fullName evidence="1">DUF1963 domain-containing protein</fullName>
    </submittedName>
</protein>
<accession>A0ABW4K5C2</accession>
<gene>
    <name evidence="1" type="ORF">ACFSCV_02035</name>
</gene>
<dbReference type="RefSeq" id="WP_378796501.1">
    <property type="nucleotide sequence ID" value="NZ_JBHUER010000001.1"/>
</dbReference>
<dbReference type="Pfam" id="PF09234">
    <property type="entry name" value="DUF1963"/>
    <property type="match status" value="1"/>
</dbReference>
<dbReference type="EMBL" id="JBHUER010000001">
    <property type="protein sequence ID" value="MFD1701773.1"/>
    <property type="molecule type" value="Genomic_DNA"/>
</dbReference>
<dbReference type="InterPro" id="IPR015315">
    <property type="entry name" value="DUF1963"/>
</dbReference>
<evidence type="ECO:0000313" key="1">
    <source>
        <dbReference type="EMBL" id="MFD1701773.1"/>
    </source>
</evidence>